<keyword evidence="8 9" id="KW-0472">Membrane</keyword>
<feature type="domain" description="Protein export membrane protein SecD/SecF C-terminal" evidence="12">
    <location>
        <begin position="236"/>
        <end position="393"/>
    </location>
</feature>
<accession>A0A4R8A4V5</accession>
<evidence type="ECO:0000256" key="9">
    <source>
        <dbReference type="HAMAP-Rule" id="MF_01463"/>
    </source>
</evidence>
<feature type="domain" description="SecDF P1 head subdomain" evidence="14">
    <location>
        <begin position="123"/>
        <end position="234"/>
    </location>
</feature>
<organism evidence="15 16">
    <name type="scientific">Breznakia blatticola</name>
    <dbReference type="NCBI Taxonomy" id="1754012"/>
    <lineage>
        <taxon>Bacteria</taxon>
        <taxon>Bacillati</taxon>
        <taxon>Bacillota</taxon>
        <taxon>Erysipelotrichia</taxon>
        <taxon>Erysipelotrichales</taxon>
        <taxon>Erysipelotrichaceae</taxon>
        <taxon>Breznakia</taxon>
    </lineage>
</organism>
<dbReference type="InterPro" id="IPR022813">
    <property type="entry name" value="SecD/SecF_arch_bac"/>
</dbReference>
<evidence type="ECO:0000256" key="3">
    <source>
        <dbReference type="ARBA" id="ARBA00022475"/>
    </source>
</evidence>
<feature type="transmembrane region" description="Helical" evidence="9">
    <location>
        <begin position="707"/>
        <end position="733"/>
    </location>
</feature>
<dbReference type="HAMAP" id="MF_01464_B">
    <property type="entry name" value="SecF_B"/>
    <property type="match status" value="1"/>
</dbReference>
<comment type="subcellular location">
    <subcellularLocation>
        <location evidence="1 9">Cell membrane</location>
        <topology evidence="1 9">Multi-pass membrane protein</topology>
    </subcellularLocation>
</comment>
<keyword evidence="2 9" id="KW-0813">Transport</keyword>
<name>A0A4R8A4V5_9FIRM</name>
<dbReference type="GO" id="GO:0043952">
    <property type="term" value="P:protein transport by the Sec complex"/>
    <property type="evidence" value="ECO:0007669"/>
    <property type="project" value="UniProtKB-UniRule"/>
</dbReference>
<keyword evidence="7 9" id="KW-0811">Translocation</keyword>
<evidence type="ECO:0000313" key="15">
    <source>
        <dbReference type="EMBL" id="TDW25545.1"/>
    </source>
</evidence>
<dbReference type="NCBIfam" id="TIGR00916">
    <property type="entry name" value="2A0604s01"/>
    <property type="match status" value="2"/>
</dbReference>
<dbReference type="Proteomes" id="UP000294743">
    <property type="component" value="Unassembled WGS sequence"/>
</dbReference>
<dbReference type="Gene3D" id="3.30.70.3220">
    <property type="match status" value="1"/>
</dbReference>
<feature type="transmembrane region" description="Helical" evidence="9">
    <location>
        <begin position="307"/>
        <end position="331"/>
    </location>
</feature>
<dbReference type="InterPro" id="IPR005791">
    <property type="entry name" value="SecD"/>
</dbReference>
<feature type="transmembrane region" description="Helical" evidence="9">
    <location>
        <begin position="453"/>
        <end position="471"/>
    </location>
</feature>
<sequence>MNKKRLVVFLVSVIAIIGIVGVSAKPAIDNMNLGLDLKGGFEILYEVSPLEGSETKKVDMAAVASSVSKRVNVLGVSEPDITVEGDRIRVQLAGVQDNEQARNVISSSAVLSFRDTSDNLLMDATVLKDGGASLAFNEGKPIVNLKIADTAKFYEVTSALSQTSDKLMVTWLDYQEGQRYAEEATKAETEEGPAYISAAKVSEGLNSETVMISGNFTEEEAQELVDLLNSGSLNFQMKEIYSNVVSPNLGEGSFESTMLAGGIGIVAIAILLIALYRFCGFISALSVAIYLVSTLALYTLLGGVFTLSGIAALVLGVGMAVDSSVITFERIKDSLYAGRSVKNAFKEGSHNSLSTILDSQITTMIAALILYIFGTGSVKGFATMLLISTILAVVFNVTLVRFLLGQVVKSGYLDNKKSWFGIKEDYIPNVQRGETYEDHSPWKNFDFVGKAKYFIAISAAVMVLGIGSMGFNGMKGDGVFNFGIDFSSGTKITLESKGGLKADTLQKEFEKLGVEPSDITLSGKNNEIASVSIKKAITEEQREQISDYMTDTYKEIEVSDSTVSPIVGRELVKNAIIMSLLSWLAILIYVSIRFKWDFAVSGIVALIHDVFVILAVFAITRMEVTTDVIAVLLTIIGYSINDSIVIFDRMRENLKGFTRKQPSQEQLRDIVNVSLRETFGRSVVTASTTILPVIALLVFGSRNIFQFNVALLVGLVGGCVSSLFIAPQLWYVLRLKFKVKNKPKKKQKKLKGPQERIIPGVND</sequence>
<feature type="transmembrane region" description="Helical" evidence="9">
    <location>
        <begin position="258"/>
        <end position="276"/>
    </location>
</feature>
<evidence type="ECO:0000259" key="14">
    <source>
        <dbReference type="Pfam" id="PF22599"/>
    </source>
</evidence>
<dbReference type="RefSeq" id="WP_134168093.1">
    <property type="nucleotide sequence ID" value="NZ_SODD01000004.1"/>
</dbReference>
<dbReference type="Pfam" id="PF02355">
    <property type="entry name" value="SecD_SecF_C"/>
    <property type="match status" value="2"/>
</dbReference>
<evidence type="ECO:0000256" key="2">
    <source>
        <dbReference type="ARBA" id="ARBA00022448"/>
    </source>
</evidence>
<evidence type="ECO:0000256" key="7">
    <source>
        <dbReference type="ARBA" id="ARBA00023010"/>
    </source>
</evidence>
<reference evidence="15 16" key="1">
    <citation type="submission" date="2019-03" db="EMBL/GenBank/DDBJ databases">
        <title>Genomic Encyclopedia of Type Strains, Phase IV (KMG-IV): sequencing the most valuable type-strain genomes for metagenomic binning, comparative biology and taxonomic classification.</title>
        <authorList>
            <person name="Goeker M."/>
        </authorList>
    </citation>
    <scope>NUCLEOTIDE SEQUENCE [LARGE SCALE GENOMIC DNA]</scope>
    <source>
        <strain evidence="15 16">DSM 28867</strain>
    </source>
</reference>
<keyword evidence="3 9" id="KW-1003">Cell membrane</keyword>
<dbReference type="PRINTS" id="PR01755">
    <property type="entry name" value="SECFTRNLCASE"/>
</dbReference>
<keyword evidence="6 9" id="KW-1133">Transmembrane helix</keyword>
<dbReference type="PANTHER" id="PTHR30081:SF1">
    <property type="entry name" value="PROTEIN TRANSLOCASE SUBUNIT SECD"/>
    <property type="match status" value="1"/>
</dbReference>
<gene>
    <name evidence="10" type="primary">secF</name>
    <name evidence="9" type="synonym">secD</name>
    <name evidence="15" type="ORF">EDD63_10474</name>
</gene>
<dbReference type="Pfam" id="PF07549">
    <property type="entry name" value="Sec_GG"/>
    <property type="match status" value="2"/>
</dbReference>
<feature type="domain" description="Protein export membrane protein SecD/SecF C-terminal" evidence="12">
    <location>
        <begin position="549"/>
        <end position="734"/>
    </location>
</feature>
<dbReference type="Pfam" id="PF21760">
    <property type="entry name" value="SecD_1st"/>
    <property type="match status" value="1"/>
</dbReference>
<dbReference type="GO" id="GO:0006605">
    <property type="term" value="P:protein targeting"/>
    <property type="evidence" value="ECO:0007669"/>
    <property type="project" value="UniProtKB-UniRule"/>
</dbReference>
<dbReference type="NCBIfam" id="TIGR01129">
    <property type="entry name" value="secD"/>
    <property type="match status" value="1"/>
</dbReference>
<dbReference type="OrthoDB" id="9805019at2"/>
<feature type="domain" description="Protein translocase subunit SecDF P1" evidence="13">
    <location>
        <begin position="64"/>
        <end position="117"/>
    </location>
</feature>
<feature type="transmembrane region" description="Helical" evidence="9">
    <location>
        <begin position="628"/>
        <end position="647"/>
    </location>
</feature>
<dbReference type="InterPro" id="IPR005665">
    <property type="entry name" value="SecF_bac"/>
</dbReference>
<evidence type="ECO:0000256" key="11">
    <source>
        <dbReference type="SAM" id="MobiDB-lite"/>
    </source>
</evidence>
<dbReference type="InterPro" id="IPR048631">
    <property type="entry name" value="SecD_1st"/>
</dbReference>
<comment type="similarity">
    <text evidence="10">Belongs to the SecD/SecF family. SecF subfamily.</text>
</comment>
<feature type="transmembrane region" description="Helical" evidence="9">
    <location>
        <begin position="380"/>
        <end position="404"/>
    </location>
</feature>
<dbReference type="AlphaFoldDB" id="A0A4R8A4V5"/>
<feature type="transmembrane region" description="Helical" evidence="9">
    <location>
        <begin position="683"/>
        <end position="701"/>
    </location>
</feature>
<feature type="region of interest" description="Disordered" evidence="11">
    <location>
        <begin position="744"/>
        <end position="763"/>
    </location>
</feature>
<dbReference type="InterPro" id="IPR022645">
    <property type="entry name" value="SecD/SecF_bac"/>
</dbReference>
<evidence type="ECO:0000256" key="1">
    <source>
        <dbReference type="ARBA" id="ARBA00004651"/>
    </source>
</evidence>
<comment type="function">
    <text evidence="9">Part of the Sec protein translocase complex. Interacts with the SecYEG preprotein conducting channel. SecDF uses the proton motive force (PMF) to complete protein translocation after the ATP-dependent function of SecA.</text>
</comment>
<dbReference type="InterPro" id="IPR054384">
    <property type="entry name" value="SecDF_P1_head"/>
</dbReference>
<dbReference type="EMBL" id="SODD01000004">
    <property type="protein sequence ID" value="TDW25545.1"/>
    <property type="molecule type" value="Genomic_DNA"/>
</dbReference>
<evidence type="ECO:0000256" key="10">
    <source>
        <dbReference type="HAMAP-Rule" id="MF_01464"/>
    </source>
</evidence>
<dbReference type="GO" id="GO:0005886">
    <property type="term" value="C:plasma membrane"/>
    <property type="evidence" value="ECO:0007669"/>
    <property type="project" value="UniProtKB-SubCell"/>
</dbReference>
<dbReference type="Pfam" id="PF22599">
    <property type="entry name" value="SecDF_P1_head"/>
    <property type="match status" value="1"/>
</dbReference>
<dbReference type="GO" id="GO:0015450">
    <property type="term" value="F:protein-transporting ATPase activity"/>
    <property type="evidence" value="ECO:0007669"/>
    <property type="project" value="InterPro"/>
</dbReference>
<evidence type="ECO:0000313" key="16">
    <source>
        <dbReference type="Proteomes" id="UP000294743"/>
    </source>
</evidence>
<comment type="subunit">
    <text evidence="9">Forms a complex with SecF. Part of the essential Sec protein translocation apparatus which comprises SecA, SecYEG and auxiliary proteins SecDF. Other proteins may also be involved.</text>
</comment>
<keyword evidence="16" id="KW-1185">Reference proteome</keyword>
<dbReference type="SUPFAM" id="SSF82866">
    <property type="entry name" value="Multidrug efflux transporter AcrB transmembrane domain"/>
    <property type="match status" value="2"/>
</dbReference>
<keyword evidence="5 9" id="KW-0653">Protein transport</keyword>
<dbReference type="InterPro" id="IPR048634">
    <property type="entry name" value="SecD_SecF_C"/>
</dbReference>
<evidence type="ECO:0000259" key="13">
    <source>
        <dbReference type="Pfam" id="PF21760"/>
    </source>
</evidence>
<comment type="caution">
    <text evidence="15">The sequence shown here is derived from an EMBL/GenBank/DDBJ whole genome shotgun (WGS) entry which is preliminary data.</text>
</comment>
<evidence type="ECO:0000256" key="4">
    <source>
        <dbReference type="ARBA" id="ARBA00022692"/>
    </source>
</evidence>
<dbReference type="Gene3D" id="1.20.1640.10">
    <property type="entry name" value="Multidrug efflux transporter AcrB transmembrane domain"/>
    <property type="match status" value="2"/>
</dbReference>
<feature type="transmembrane region" description="Helical" evidence="9">
    <location>
        <begin position="281"/>
        <end position="301"/>
    </location>
</feature>
<dbReference type="PANTHER" id="PTHR30081">
    <property type="entry name" value="PROTEIN-EXPORT MEMBRANE PROTEIN SEC"/>
    <property type="match status" value="1"/>
</dbReference>
<comment type="caution">
    <text evidence="9">Lacks conserved residue(s) required for the propagation of feature annotation.</text>
</comment>
<dbReference type="GO" id="GO:0065002">
    <property type="term" value="P:intracellular protein transmembrane transport"/>
    <property type="evidence" value="ECO:0007669"/>
    <property type="project" value="UniProtKB-UniRule"/>
</dbReference>
<proteinExistence type="inferred from homology"/>
<dbReference type="NCBIfam" id="TIGR00966">
    <property type="entry name" value="transloc_SecF"/>
    <property type="match status" value="1"/>
</dbReference>
<dbReference type="HAMAP" id="MF_01463_B">
    <property type="entry name" value="SecD_B"/>
    <property type="match status" value="1"/>
</dbReference>
<evidence type="ECO:0000259" key="12">
    <source>
        <dbReference type="Pfam" id="PF02355"/>
    </source>
</evidence>
<comment type="similarity">
    <text evidence="9">Belongs to the SecD/SecF family. SecD subfamily.</text>
</comment>
<feature type="transmembrane region" description="Helical" evidence="9">
    <location>
        <begin position="352"/>
        <end position="374"/>
    </location>
</feature>
<dbReference type="InterPro" id="IPR055344">
    <property type="entry name" value="SecD_SecF_C_bact"/>
</dbReference>
<evidence type="ECO:0000256" key="8">
    <source>
        <dbReference type="ARBA" id="ARBA00023136"/>
    </source>
</evidence>
<protein>
    <recommendedName>
        <fullName evidence="9 10">Multifunctional fusion protein</fullName>
    </recommendedName>
    <domain>
        <recommendedName>
            <fullName evidence="9">Protein translocase subunit SecD</fullName>
        </recommendedName>
    </domain>
    <domain>
        <recommendedName>
            <fullName evidence="10">Protein-export membrane protein SecF</fullName>
        </recommendedName>
    </domain>
</protein>
<comment type="subunit">
    <text evidence="10">Forms a complex with SecD. Part of the essential Sec protein translocation apparatus which comprises SecA, SecYEG and auxiliary proteins SecDF. Other proteins may also be involved.</text>
</comment>
<keyword evidence="4 9" id="KW-0812">Transmembrane</keyword>
<dbReference type="InterPro" id="IPR022646">
    <property type="entry name" value="SecD/SecF_CS"/>
</dbReference>
<feature type="transmembrane region" description="Helical" evidence="9">
    <location>
        <begin position="599"/>
        <end position="622"/>
    </location>
</feature>
<evidence type="ECO:0000256" key="5">
    <source>
        <dbReference type="ARBA" id="ARBA00022927"/>
    </source>
</evidence>
<evidence type="ECO:0000256" key="6">
    <source>
        <dbReference type="ARBA" id="ARBA00022989"/>
    </source>
</evidence>
<feature type="transmembrane region" description="Helical" evidence="9">
    <location>
        <begin position="571"/>
        <end position="592"/>
    </location>
</feature>